<dbReference type="InterPro" id="IPR003599">
    <property type="entry name" value="Ig_sub"/>
</dbReference>
<keyword evidence="8" id="KW-1185">Reference proteome</keyword>
<dbReference type="OrthoDB" id="6107607at2759"/>
<sequence length="2011" mass="231047">MWFKLMILVHLCAGFPLKCPEPAQWALRANGHCADPSKYFCLKDDLDFINGYTENCTKFGFQQPGRKAVLRLGIDADICSKERYQPFPIRFYTNASTNCIFLKSFCNEEGQVVYDHGNRNSDATCKCDYRQGYDFLVRPNTPCFCKPSQEDCSCYLKICSNSSHILSPDYKCIFKTDLTPVPQCRAITDENNINNDNGRRPDITGNKKHNISVIVPWKKRSAIVVLSIFGGTIIVILLVLFIRRLWRYCFRDLQNKGPGPELCLIEGDSLILQYMLPIKRLRLCFFKNNKYISETVNAEENVFRIENVTLTDEGNYFAQVFNIRSRITKVTVQSMFTSEFNPINCIEGEKLQLKCSVYSEDIHVEWFKDHKKMEQNENISIGNDGMHHCMIFQHAKLSDAGQYFMVAGNVRKQLTVTIKVLPEAINLLQEKEKARYIELMQSSEVEKRYFVRIMVVGKEFVGKTCLVRRLLMEGIDDVSSTDGVDIVVHRCKIDLDDGKWMIDKYTSDDKVDRISRALKTVQNESIKKEVSKKNRLTEILDEQSDTSTGMKSNYKLIQVEVHATNQNHMSNTSNLSQSETSTPIVNKMSSNATGEGNISGLDNASMSTKGTKDNDEIILNTDKMDSMEENENGTSTDLKEIFVENKDCFTNKSYSLVMPSDLMARVFSTTSASNIPSNNYALCGIWDFAGQKDFYATHQAFLTNSAIYLVVADMDDDIVKQDVKQFNADFQHVGEYVDFWFDAIHCHRTVEPPVNESNDYIDPPVILVLTGKDKYEKENIGENKIEERKTELQFQLDMVLGNQSKYHHLREIICLSNKTDKDVEFVELQQKISTIMMGMEKWGQTLPLKWILLEYLIEINKNDGKNFINLSDMANLAKHNDINILDIDHVKLFLRFQHEVGNIIYFEDIQDFIILNPKWLVDAFRCLVSDRIDGKLQHRTDWTKLARNGEISKSLITELFRKCGNQFLDQIENLLKVMEKFDILVKIGKTHSYIMPSMMPSVSFDEICKQIGVEQPNCKRTSWLCLKFAFLPPTFFNHVSVWFIRKYEPTKLDNEIHPLALFRGICVFDIDKFGCEILMVTMSTNVIAIQLLSFSTGETELGSICCSIHEDLIEKIEAIEDRYKLTIFYELHFKCSTGHYFKDTMSYKDLKSSKEYHCKQHRGVHQSKEIYLPWMKNEKVVGRQRTNNWNLSTEPWNRRGQIEIILEAWKISNCTFVETRAVKHVLECVQENSCLTITGNSGVGKTATLRHVALKMADKGYDIIPVTNPLDIVLFYNPNQKTLFVVDDFCGTYYINQSELNKWEEVIERIKPLIQNKLTNIIVACRLQVYQDEKFESLSIFRTCVCNLLSDDLCLSKIEKQSIAELYLDSNSAEIIQYCDLYDCFPLLCKFYNDNPELNITDFFKNPFSAYEAEIDKLNKKGHFGKYCALALCVIFNNRLEEKWLTDEIDTELGIKIQNTCEACKLHRKTSRLVLLDELESLEKNFIKKEHGLYKIIHDKLFDFLVYFFGQRMIQCLITNAESLIIGQRFLLDRNDGMDQFITVIPPKYHEMYLKRMMHDLSEGRVLHVFNNINMKIPEFRMRFLCYINTFDIPSQIKLALTRDVDCKETVLLQCCQYDYLPLIQWCINHGVDVNQCNFYDASPLYESAQKGYIETVKLLLHNKADINKCTYDGASPLCIACQMNHIEIVKLLLDNNAETNKCRYDGRSPLYIACCYNHIETIKILLDNKADVNKCTDTGESPLSVACLNNHKEAVKISLDYKADINKCTDNGASPLFIACLMNHTEIIKVLLENKADINKSVDGGSFPLFMACVRNQLTIVKLLLENKADINKCIDSEVSPLCIACQKNHIEIVKVLLENKADINKGTNDGASPLYIACQSNGVEIVKVLLDNKADINKCTKYEVSPLLIACKMNHIEIVKVLLQNKADINKCDDNGTSLFIACQMNHIEICKLLLDNKADINKCADDGASPLYIAYEQNHTDIVRMLVKNGADDTKASMFYHRFGTDHE</sequence>
<dbReference type="InterPro" id="IPR049050">
    <property type="entry name" value="nSTAND3"/>
</dbReference>
<evidence type="ECO:0000256" key="2">
    <source>
        <dbReference type="ARBA" id="ARBA00023043"/>
    </source>
</evidence>
<evidence type="ECO:0000259" key="6">
    <source>
        <dbReference type="PROSITE" id="PS50835"/>
    </source>
</evidence>
<feature type="repeat" description="ANK" evidence="3">
    <location>
        <begin position="1871"/>
        <end position="1903"/>
    </location>
</feature>
<dbReference type="PROSITE" id="PS50297">
    <property type="entry name" value="ANK_REP_REGION"/>
    <property type="match status" value="10"/>
</dbReference>
<dbReference type="InterPro" id="IPR036770">
    <property type="entry name" value="Ankyrin_rpt-contain_sf"/>
</dbReference>
<dbReference type="PROSITE" id="PS50088">
    <property type="entry name" value="ANK_REPEAT"/>
    <property type="match status" value="11"/>
</dbReference>
<dbReference type="Gene3D" id="1.10.10.10">
    <property type="entry name" value="Winged helix-like DNA-binding domain superfamily/Winged helix DNA-binding domain"/>
    <property type="match status" value="1"/>
</dbReference>
<dbReference type="PROSITE" id="PS50835">
    <property type="entry name" value="IG_LIKE"/>
    <property type="match status" value="1"/>
</dbReference>
<evidence type="ECO:0000256" key="4">
    <source>
        <dbReference type="SAM" id="MobiDB-lite"/>
    </source>
</evidence>
<feature type="repeat" description="ANK" evidence="3">
    <location>
        <begin position="1969"/>
        <end position="2001"/>
    </location>
</feature>
<feature type="region of interest" description="Disordered" evidence="4">
    <location>
        <begin position="592"/>
        <end position="612"/>
    </location>
</feature>
<dbReference type="InterPro" id="IPR036179">
    <property type="entry name" value="Ig-like_dom_sf"/>
</dbReference>
<feature type="repeat" description="ANK" evidence="3">
    <location>
        <begin position="1673"/>
        <end position="1705"/>
    </location>
</feature>
<keyword evidence="5" id="KW-0472">Membrane</keyword>
<dbReference type="SUPFAM" id="SSF52540">
    <property type="entry name" value="P-loop containing nucleoside triphosphate hydrolases"/>
    <property type="match status" value="2"/>
</dbReference>
<dbReference type="Gene3D" id="3.40.50.300">
    <property type="entry name" value="P-loop containing nucleotide triphosphate hydrolases"/>
    <property type="match status" value="2"/>
</dbReference>
<dbReference type="EMBL" id="CACVKT020006999">
    <property type="protein sequence ID" value="CAC5404652.1"/>
    <property type="molecule type" value="Genomic_DNA"/>
</dbReference>
<keyword evidence="1" id="KW-0677">Repeat</keyword>
<keyword evidence="5" id="KW-1133">Transmembrane helix</keyword>
<proteinExistence type="predicted"/>
<evidence type="ECO:0000256" key="5">
    <source>
        <dbReference type="SAM" id="Phobius"/>
    </source>
</evidence>
<dbReference type="PANTHER" id="PTHR24123">
    <property type="entry name" value="ANKYRIN REPEAT-CONTAINING"/>
    <property type="match status" value="1"/>
</dbReference>
<dbReference type="Gene3D" id="2.60.40.10">
    <property type="entry name" value="Immunoglobulins"/>
    <property type="match status" value="1"/>
</dbReference>
<feature type="repeat" description="ANK" evidence="3">
    <location>
        <begin position="1706"/>
        <end position="1738"/>
    </location>
</feature>
<gene>
    <name evidence="7" type="ORF">MCOR_38414</name>
</gene>
<dbReference type="Proteomes" id="UP000507470">
    <property type="component" value="Unassembled WGS sequence"/>
</dbReference>
<feature type="repeat" description="ANK" evidence="3">
    <location>
        <begin position="1904"/>
        <end position="1936"/>
    </location>
</feature>
<feature type="repeat" description="ANK" evidence="3">
    <location>
        <begin position="1936"/>
        <end position="1968"/>
    </location>
</feature>
<feature type="transmembrane region" description="Helical" evidence="5">
    <location>
        <begin position="222"/>
        <end position="246"/>
    </location>
</feature>
<dbReference type="InterPro" id="IPR036388">
    <property type="entry name" value="WH-like_DNA-bd_sf"/>
</dbReference>
<feature type="domain" description="Ig-like" evidence="6">
    <location>
        <begin position="347"/>
        <end position="417"/>
    </location>
</feature>
<dbReference type="Pfam" id="PF12796">
    <property type="entry name" value="Ank_2"/>
    <property type="match status" value="3"/>
</dbReference>
<dbReference type="InterPro" id="IPR051165">
    <property type="entry name" value="Multifunctional_ANK_Repeat"/>
</dbReference>
<dbReference type="SMART" id="SM00248">
    <property type="entry name" value="ANK"/>
    <property type="match status" value="12"/>
</dbReference>
<feature type="compositionally biased region" description="Polar residues" evidence="4">
    <location>
        <begin position="592"/>
        <end position="609"/>
    </location>
</feature>
<dbReference type="Gene3D" id="1.25.40.20">
    <property type="entry name" value="Ankyrin repeat-containing domain"/>
    <property type="match status" value="3"/>
</dbReference>
<feature type="repeat" description="ANK" evidence="3">
    <location>
        <begin position="1772"/>
        <end position="1804"/>
    </location>
</feature>
<dbReference type="InterPro" id="IPR013098">
    <property type="entry name" value="Ig_I-set"/>
</dbReference>
<dbReference type="SUPFAM" id="SSF48403">
    <property type="entry name" value="Ankyrin repeat"/>
    <property type="match status" value="1"/>
</dbReference>
<evidence type="ECO:0000256" key="3">
    <source>
        <dbReference type="PROSITE-ProRule" id="PRU00023"/>
    </source>
</evidence>
<dbReference type="Pfam" id="PF08477">
    <property type="entry name" value="Roc"/>
    <property type="match status" value="1"/>
</dbReference>
<dbReference type="Pfam" id="PF13637">
    <property type="entry name" value="Ank_4"/>
    <property type="match status" value="1"/>
</dbReference>
<evidence type="ECO:0000313" key="7">
    <source>
        <dbReference type="EMBL" id="CAC5404652.1"/>
    </source>
</evidence>
<protein>
    <recommendedName>
        <fullName evidence="6">Ig-like domain-containing protein</fullName>
    </recommendedName>
</protein>
<feature type="repeat" description="ANK" evidence="3">
    <location>
        <begin position="1838"/>
        <end position="1870"/>
    </location>
</feature>
<evidence type="ECO:0000313" key="8">
    <source>
        <dbReference type="Proteomes" id="UP000507470"/>
    </source>
</evidence>
<name>A0A6J8DBB6_MYTCO</name>
<keyword evidence="2 3" id="KW-0040">ANK repeat</keyword>
<reference evidence="7 8" key="1">
    <citation type="submission" date="2020-06" db="EMBL/GenBank/DDBJ databases">
        <authorList>
            <person name="Li R."/>
            <person name="Bekaert M."/>
        </authorList>
    </citation>
    <scope>NUCLEOTIDE SEQUENCE [LARGE SCALE GENOMIC DNA]</scope>
    <source>
        <strain evidence="8">wild</strain>
    </source>
</reference>
<dbReference type="Pfam" id="PF07679">
    <property type="entry name" value="I-set"/>
    <property type="match status" value="1"/>
</dbReference>
<organism evidence="7 8">
    <name type="scientific">Mytilus coruscus</name>
    <name type="common">Sea mussel</name>
    <dbReference type="NCBI Taxonomy" id="42192"/>
    <lineage>
        <taxon>Eukaryota</taxon>
        <taxon>Metazoa</taxon>
        <taxon>Spiralia</taxon>
        <taxon>Lophotrochozoa</taxon>
        <taxon>Mollusca</taxon>
        <taxon>Bivalvia</taxon>
        <taxon>Autobranchia</taxon>
        <taxon>Pteriomorphia</taxon>
        <taxon>Mytilida</taxon>
        <taxon>Mytiloidea</taxon>
        <taxon>Mytilidae</taxon>
        <taxon>Mytilinae</taxon>
        <taxon>Mytilus</taxon>
    </lineage>
</organism>
<keyword evidence="5" id="KW-0812">Transmembrane</keyword>
<dbReference type="InterPro" id="IPR013783">
    <property type="entry name" value="Ig-like_fold"/>
</dbReference>
<dbReference type="SMART" id="SM00409">
    <property type="entry name" value="IG"/>
    <property type="match status" value="2"/>
</dbReference>
<dbReference type="PANTHER" id="PTHR24123:SF33">
    <property type="entry name" value="PROTEIN HOS4"/>
    <property type="match status" value="1"/>
</dbReference>
<dbReference type="InterPro" id="IPR027417">
    <property type="entry name" value="P-loop_NTPase"/>
</dbReference>
<dbReference type="InterPro" id="IPR002110">
    <property type="entry name" value="Ankyrin_rpt"/>
</dbReference>
<dbReference type="SUPFAM" id="SSF48726">
    <property type="entry name" value="Immunoglobulin"/>
    <property type="match status" value="1"/>
</dbReference>
<feature type="repeat" description="ANK" evidence="3">
    <location>
        <begin position="1739"/>
        <end position="1771"/>
    </location>
</feature>
<dbReference type="Pfam" id="PF20720">
    <property type="entry name" value="nSTAND3"/>
    <property type="match status" value="1"/>
</dbReference>
<feature type="repeat" description="ANK" evidence="3">
    <location>
        <begin position="1640"/>
        <end position="1672"/>
    </location>
</feature>
<dbReference type="InterPro" id="IPR032171">
    <property type="entry name" value="COR-A"/>
</dbReference>
<evidence type="ECO:0000256" key="1">
    <source>
        <dbReference type="ARBA" id="ARBA00022737"/>
    </source>
</evidence>
<dbReference type="InterPro" id="IPR007110">
    <property type="entry name" value="Ig-like_dom"/>
</dbReference>
<accession>A0A6J8DBB6</accession>
<feature type="repeat" description="ANK" evidence="3">
    <location>
        <begin position="1805"/>
        <end position="1833"/>
    </location>
</feature>
<dbReference type="Pfam" id="PF16095">
    <property type="entry name" value="COR-A"/>
    <property type="match status" value="1"/>
</dbReference>